<reference evidence="1 2" key="1">
    <citation type="submission" date="2021-03" db="EMBL/GenBank/DDBJ databases">
        <title>Thermosipho ferrireducens sp.nov., an anaerobic thermophilic iron-reducing bacterium isolated from a deep-sea hydrothermal sulfide deposits.</title>
        <authorList>
            <person name="Zeng X."/>
            <person name="Chen Y."/>
            <person name="Shao Z."/>
        </authorList>
    </citation>
    <scope>NUCLEOTIDE SEQUENCE [LARGE SCALE GENOMIC DNA]</scope>
    <source>
        <strain evidence="1 2">JL129W03</strain>
    </source>
</reference>
<evidence type="ECO:0000313" key="1">
    <source>
        <dbReference type="EMBL" id="QTA37138.1"/>
    </source>
</evidence>
<organism evidence="1 2">
    <name type="scientific">Thermosipho ferrireducens</name>
    <dbReference type="NCBI Taxonomy" id="2571116"/>
    <lineage>
        <taxon>Bacteria</taxon>
        <taxon>Thermotogati</taxon>
        <taxon>Thermotogota</taxon>
        <taxon>Thermotogae</taxon>
        <taxon>Thermotogales</taxon>
        <taxon>Fervidobacteriaceae</taxon>
        <taxon>Thermosipho</taxon>
    </lineage>
</organism>
<gene>
    <name evidence="1" type="ORF">JYK00_05135</name>
</gene>
<keyword evidence="2" id="KW-1185">Reference proteome</keyword>
<proteinExistence type="predicted"/>
<protein>
    <submittedName>
        <fullName evidence="1">Uncharacterized protein</fullName>
    </submittedName>
</protein>
<name>A0ABX7S403_9BACT</name>
<dbReference type="Proteomes" id="UP000671862">
    <property type="component" value="Chromosome"/>
</dbReference>
<accession>A0ABX7S403</accession>
<sequence length="155" mass="17628">MKIIGLLGLSAELICKYSGIKIPVFSHEDLKKSKTLYENVPFGFVEFKEINDARKSNGEKIDYLIAKKDLIHLKSGKIIDSDVVIIRDIANLEIAGFIGINSGDYSIADFKSSDNFFRYIVKMRNEKGIFIFRKMLSNDEILHFLVSVFLTAELL</sequence>
<dbReference type="EMBL" id="CP071446">
    <property type="protein sequence ID" value="QTA37138.1"/>
    <property type="molecule type" value="Genomic_DNA"/>
</dbReference>
<evidence type="ECO:0000313" key="2">
    <source>
        <dbReference type="Proteomes" id="UP000671862"/>
    </source>
</evidence>
<dbReference type="RefSeq" id="WP_207565862.1">
    <property type="nucleotide sequence ID" value="NZ_CP071446.1"/>
</dbReference>